<evidence type="ECO:0000256" key="10">
    <source>
        <dbReference type="ARBA" id="ARBA00023136"/>
    </source>
</evidence>
<evidence type="ECO:0000256" key="4">
    <source>
        <dbReference type="ARBA" id="ARBA00022630"/>
    </source>
</evidence>
<feature type="transmembrane region" description="Helical" evidence="11">
    <location>
        <begin position="649"/>
        <end position="665"/>
    </location>
</feature>
<feature type="transmembrane region" description="Helical" evidence="11">
    <location>
        <begin position="578"/>
        <end position="596"/>
    </location>
</feature>
<dbReference type="InterPro" id="IPR050562">
    <property type="entry name" value="FAD_mOase_fung"/>
</dbReference>
<dbReference type="Gene3D" id="3.50.50.60">
    <property type="entry name" value="FAD/NAD(P)-binding domain"/>
    <property type="match status" value="1"/>
</dbReference>
<dbReference type="SUPFAM" id="SSF51905">
    <property type="entry name" value="FAD/NAD(P)-binding domain"/>
    <property type="match status" value="1"/>
</dbReference>
<organism evidence="13 14">
    <name type="scientific">Neonectria punicea</name>
    <dbReference type="NCBI Taxonomy" id="979145"/>
    <lineage>
        <taxon>Eukaryota</taxon>
        <taxon>Fungi</taxon>
        <taxon>Dikarya</taxon>
        <taxon>Ascomycota</taxon>
        <taxon>Pezizomycotina</taxon>
        <taxon>Sordariomycetes</taxon>
        <taxon>Hypocreomycetidae</taxon>
        <taxon>Hypocreales</taxon>
        <taxon>Nectriaceae</taxon>
        <taxon>Neonectria</taxon>
    </lineage>
</organism>
<evidence type="ECO:0000256" key="2">
    <source>
        <dbReference type="ARBA" id="ARBA00004370"/>
    </source>
</evidence>
<comment type="subcellular location">
    <subcellularLocation>
        <location evidence="2">Membrane</location>
    </subcellularLocation>
</comment>
<evidence type="ECO:0000256" key="11">
    <source>
        <dbReference type="SAM" id="Phobius"/>
    </source>
</evidence>
<keyword evidence="14" id="KW-1185">Reference proteome</keyword>
<evidence type="ECO:0000259" key="12">
    <source>
        <dbReference type="Pfam" id="PF01494"/>
    </source>
</evidence>
<dbReference type="InterPro" id="IPR036188">
    <property type="entry name" value="FAD/NAD-bd_sf"/>
</dbReference>
<proteinExistence type="inferred from homology"/>
<evidence type="ECO:0000313" key="14">
    <source>
        <dbReference type="Proteomes" id="UP001498476"/>
    </source>
</evidence>
<name>A0ABR1HQU4_9HYPO</name>
<reference evidence="13 14" key="1">
    <citation type="journal article" date="2025" name="Microbiol. Resour. Announc.">
        <title>Draft genome sequences for Neonectria magnoliae and Neonectria punicea, canker pathogens of Liriodendron tulipifera and Acer saccharum in West Virginia.</title>
        <authorList>
            <person name="Petronek H.M."/>
            <person name="Kasson M.T."/>
            <person name="Metheny A.M."/>
            <person name="Stauder C.M."/>
            <person name="Lovett B."/>
            <person name="Lynch S.C."/>
            <person name="Garnas J.R."/>
            <person name="Kasson L.R."/>
            <person name="Stajich J.E."/>
        </authorList>
    </citation>
    <scope>NUCLEOTIDE SEQUENCE [LARGE SCALE GENOMIC DNA]</scope>
    <source>
        <strain evidence="13 14">NRRL 64653</strain>
    </source>
</reference>
<dbReference type="PANTHER" id="PTHR47356:SF2">
    <property type="entry name" value="FAD-BINDING DOMAIN-CONTAINING PROTEIN-RELATED"/>
    <property type="match status" value="1"/>
</dbReference>
<protein>
    <recommendedName>
        <fullName evidence="12">FAD-binding domain-containing protein</fullName>
    </recommendedName>
</protein>
<evidence type="ECO:0000313" key="13">
    <source>
        <dbReference type="EMBL" id="KAK7423521.1"/>
    </source>
</evidence>
<evidence type="ECO:0000256" key="3">
    <source>
        <dbReference type="ARBA" id="ARBA00007992"/>
    </source>
</evidence>
<keyword evidence="7 11" id="KW-1133">Transmembrane helix</keyword>
<dbReference type="PRINTS" id="PR00420">
    <property type="entry name" value="RNGMNOXGNASE"/>
</dbReference>
<keyword evidence="5 11" id="KW-0812">Transmembrane</keyword>
<evidence type="ECO:0000256" key="5">
    <source>
        <dbReference type="ARBA" id="ARBA00022692"/>
    </source>
</evidence>
<dbReference type="Pfam" id="PF01494">
    <property type="entry name" value="FAD_binding_3"/>
    <property type="match status" value="1"/>
</dbReference>
<keyword evidence="10 11" id="KW-0472">Membrane</keyword>
<comment type="cofactor">
    <cofactor evidence="1">
        <name>FAD</name>
        <dbReference type="ChEBI" id="CHEBI:57692"/>
    </cofactor>
</comment>
<feature type="domain" description="FAD-binding" evidence="12">
    <location>
        <begin position="11"/>
        <end position="327"/>
    </location>
</feature>
<comment type="caution">
    <text evidence="13">The sequence shown here is derived from an EMBL/GenBank/DDBJ whole genome shotgun (WGS) entry which is preliminary data.</text>
</comment>
<feature type="transmembrane region" description="Helical" evidence="11">
    <location>
        <begin position="739"/>
        <end position="764"/>
    </location>
</feature>
<gene>
    <name evidence="13" type="ORF">QQX98_000978</name>
</gene>
<feature type="transmembrane region" description="Helical" evidence="11">
    <location>
        <begin position="701"/>
        <end position="719"/>
    </location>
</feature>
<keyword evidence="6" id="KW-0274">FAD</keyword>
<feature type="transmembrane region" description="Helical" evidence="11">
    <location>
        <begin position="608"/>
        <end position="629"/>
    </location>
</feature>
<dbReference type="EMBL" id="JAZAVJ010000009">
    <property type="protein sequence ID" value="KAK7423521.1"/>
    <property type="molecule type" value="Genomic_DNA"/>
</dbReference>
<keyword evidence="9" id="KW-0503">Monooxygenase</keyword>
<evidence type="ECO:0000256" key="7">
    <source>
        <dbReference type="ARBA" id="ARBA00022989"/>
    </source>
</evidence>
<feature type="transmembrane region" description="Helical" evidence="11">
    <location>
        <begin position="12"/>
        <end position="29"/>
    </location>
</feature>
<keyword evidence="4" id="KW-0285">Flavoprotein</keyword>
<dbReference type="InterPro" id="IPR002938">
    <property type="entry name" value="FAD-bd"/>
</dbReference>
<dbReference type="Proteomes" id="UP001498476">
    <property type="component" value="Unassembled WGS sequence"/>
</dbReference>
<evidence type="ECO:0000256" key="9">
    <source>
        <dbReference type="ARBA" id="ARBA00023033"/>
    </source>
</evidence>
<evidence type="ECO:0000256" key="8">
    <source>
        <dbReference type="ARBA" id="ARBA00023002"/>
    </source>
</evidence>
<sequence length="776" mass="85677">MSRHMSPSSDFKVIIAGGGIAGLTLAILLEKFNIDYVLLEAHDDISPPVGASIGLMPNGLLILDQIGCYDAVRVVAQAGEFDNLHIRAKDGKSMKCTEHMFGHMEKRQIKYKDRVVLQSQVKRIDCAESGVKVSAGDGQSYSGTMVIGADGIHSVVRGEMSRIAAEVQPGYFPAGEEDRVPCYYQCSFGIAHKVANWPEREQSFTTGDQKAFLVTSGPDERVYWFLFVKLPEAKYGKDIPKYTKEDEALFVKQHQALPITENLTFGQLYHKRLTSALTPLHEVVFEKWFYNRMLLIGDSAHKPNPIGGMGANGAMESVAEFMNALLEKRDERPEGLSGLTTEDISTICHQMQSARHERAKFTVSSSNKMQAILAFERPVISNLVWRAFSPLAGDDSPLRVLSARIVGGSRVNKLPIPSRPRAIPFLHELPARPFTGGRARAISLLYTAVMAFLLGLLWDSEQVLSFKIQGHKGLSPGTGETIDTIRSSMQEPILDFDAKLTLWQSYLLCQSISPLLTYAIEGNRVGNKGVLFAFSQLFMVGLQVLGVHRAVPLVALLSASLPFDAPAGRFVQPEVGKSLIPALALGYIFPTVLMLAPFTNTGHWEEWAIVVPFLFPTLMVTLPSVLKLWKSTKNTTLTPYLDRYKPSDVTILQFAYGFAFAIQATAHWVTLWYTCIHSETSLAAVWDLFISEGSDEALREFLSLGISDVLLTALAIAVYNLYSVWDLRRAGYVTNRDAFWAVLSIVVGQAAVGPGATWAGLWSWRESVLSSVSKTE</sequence>
<dbReference type="PANTHER" id="PTHR47356">
    <property type="entry name" value="FAD-DEPENDENT MONOOXYGENASE ASQG-RELATED"/>
    <property type="match status" value="1"/>
</dbReference>
<accession>A0ABR1HQU4</accession>
<evidence type="ECO:0000256" key="6">
    <source>
        <dbReference type="ARBA" id="ARBA00022827"/>
    </source>
</evidence>
<keyword evidence="8" id="KW-0560">Oxidoreductase</keyword>
<evidence type="ECO:0000256" key="1">
    <source>
        <dbReference type="ARBA" id="ARBA00001974"/>
    </source>
</evidence>
<comment type="similarity">
    <text evidence="3">Belongs to the paxM FAD-dependent monooxygenase family.</text>
</comment>
<feature type="transmembrane region" description="Helical" evidence="11">
    <location>
        <begin position="441"/>
        <end position="458"/>
    </location>
</feature>